<reference evidence="1 2" key="1">
    <citation type="journal article" date="2019" name="Nat. Ecol. Evol.">
        <title>Megaphylogeny resolves global patterns of mushroom evolution.</title>
        <authorList>
            <person name="Varga T."/>
            <person name="Krizsan K."/>
            <person name="Foldi C."/>
            <person name="Dima B."/>
            <person name="Sanchez-Garcia M."/>
            <person name="Sanchez-Ramirez S."/>
            <person name="Szollosi G.J."/>
            <person name="Szarkandi J.G."/>
            <person name="Papp V."/>
            <person name="Albert L."/>
            <person name="Andreopoulos W."/>
            <person name="Angelini C."/>
            <person name="Antonin V."/>
            <person name="Barry K.W."/>
            <person name="Bougher N.L."/>
            <person name="Buchanan P."/>
            <person name="Buyck B."/>
            <person name="Bense V."/>
            <person name="Catcheside P."/>
            <person name="Chovatia M."/>
            <person name="Cooper J."/>
            <person name="Damon W."/>
            <person name="Desjardin D."/>
            <person name="Finy P."/>
            <person name="Geml J."/>
            <person name="Haridas S."/>
            <person name="Hughes K."/>
            <person name="Justo A."/>
            <person name="Karasinski D."/>
            <person name="Kautmanova I."/>
            <person name="Kiss B."/>
            <person name="Kocsube S."/>
            <person name="Kotiranta H."/>
            <person name="LaButti K.M."/>
            <person name="Lechner B.E."/>
            <person name="Liimatainen K."/>
            <person name="Lipzen A."/>
            <person name="Lukacs Z."/>
            <person name="Mihaltcheva S."/>
            <person name="Morgado L.N."/>
            <person name="Niskanen T."/>
            <person name="Noordeloos M.E."/>
            <person name="Ohm R.A."/>
            <person name="Ortiz-Santana B."/>
            <person name="Ovrebo C."/>
            <person name="Racz N."/>
            <person name="Riley R."/>
            <person name="Savchenko A."/>
            <person name="Shiryaev A."/>
            <person name="Soop K."/>
            <person name="Spirin V."/>
            <person name="Szebenyi C."/>
            <person name="Tomsovsky M."/>
            <person name="Tulloss R.E."/>
            <person name="Uehling J."/>
            <person name="Grigoriev I.V."/>
            <person name="Vagvolgyi C."/>
            <person name="Papp T."/>
            <person name="Martin F.M."/>
            <person name="Miettinen O."/>
            <person name="Hibbett D.S."/>
            <person name="Nagy L.G."/>
        </authorList>
    </citation>
    <scope>NUCLEOTIDE SEQUENCE [LARGE SCALE GENOMIC DNA]</scope>
    <source>
        <strain evidence="1 2">NL-1719</strain>
    </source>
</reference>
<dbReference type="Proteomes" id="UP000308600">
    <property type="component" value="Unassembled WGS sequence"/>
</dbReference>
<gene>
    <name evidence="1" type="ORF">BDN72DRAFT_893317</name>
</gene>
<feature type="non-terminal residue" evidence="1">
    <location>
        <position position="1"/>
    </location>
</feature>
<name>A0ACD3B7L2_9AGAR</name>
<protein>
    <submittedName>
        <fullName evidence="1">Uncharacterized protein</fullName>
    </submittedName>
</protein>
<organism evidence="1 2">
    <name type="scientific">Pluteus cervinus</name>
    <dbReference type="NCBI Taxonomy" id="181527"/>
    <lineage>
        <taxon>Eukaryota</taxon>
        <taxon>Fungi</taxon>
        <taxon>Dikarya</taxon>
        <taxon>Basidiomycota</taxon>
        <taxon>Agaricomycotina</taxon>
        <taxon>Agaricomycetes</taxon>
        <taxon>Agaricomycetidae</taxon>
        <taxon>Agaricales</taxon>
        <taxon>Pluteineae</taxon>
        <taxon>Pluteaceae</taxon>
        <taxon>Pluteus</taxon>
    </lineage>
</organism>
<accession>A0ACD3B7L2</accession>
<evidence type="ECO:0000313" key="1">
    <source>
        <dbReference type="EMBL" id="TFK74083.1"/>
    </source>
</evidence>
<keyword evidence="2" id="KW-1185">Reference proteome</keyword>
<sequence length="477" mass="48127">AIQALPAIASKFFKEQGDSTGWCFRLVAGGPHPSLGGDLDSFTLDIGKDKDGKRFNQVRNVNSHQEEFLGWLEGVFPHDVRQSRALSSKVSPEPIPAPTSSPPPPNALRRRHSPSADDGADSEDDLPRKPANALEFARLYHIDEETEGELEFGMNVPQNNEPADESRLPTPPTVDGSQTTLPAPTSTSPAPSLAPNRSVGAEVATAAPSPAPNGSLTARTPTVPSTPSLSSPPPSDSLSAAPPNSAAPAPTVSSVAPPPTPGNATTTPLASSTAPPPEPADAAPANAAATPMAPPSSLPAASMAPLSAPANAATATAASPSTALPPAPANVAATSPGSSTAPPHAPPGSSMAPPSAPANAATPAASLMAPPPVPAKTTAAHTVAIATHEDPSPNHQVEAGQGANGFQALAPQDNTPTPDLSTATAAASTPEPQTGRRIRKPAKTRDLTTVTGEVIESGPPKRKATSANRTGSKKRKV</sequence>
<evidence type="ECO:0000313" key="2">
    <source>
        <dbReference type="Proteomes" id="UP000308600"/>
    </source>
</evidence>
<dbReference type="EMBL" id="ML208270">
    <property type="protein sequence ID" value="TFK74083.1"/>
    <property type="molecule type" value="Genomic_DNA"/>
</dbReference>
<proteinExistence type="predicted"/>